<sequence length="153" mass="17576">MFRGITGVNIDAKGRFVMPTRYRERLQLDSKSAVVLTIDTEERCLLVYPLPEWEEIERKLAGLPSFNPAARRIQRLLVGHATDVEMDGQGRVLLPPLLREYAGLRKRAVLVGQGKKFELWDETHWDESRSRWLQEESDSSQSALPEEVKSISL</sequence>
<dbReference type="PANTHER" id="PTHR34701:SF1">
    <property type="entry name" value="TRANSCRIPTIONAL REGULATOR MRAZ"/>
    <property type="match status" value="1"/>
</dbReference>
<dbReference type="SUPFAM" id="SSF89447">
    <property type="entry name" value="AbrB/MazE/MraZ-like"/>
    <property type="match status" value="1"/>
</dbReference>
<keyword evidence="5 7" id="KW-0238">DNA-binding</keyword>
<feature type="domain" description="SpoVT-AbrB" evidence="9">
    <location>
        <begin position="5"/>
        <end position="52"/>
    </location>
</feature>
<evidence type="ECO:0000256" key="8">
    <source>
        <dbReference type="SAM" id="MobiDB-lite"/>
    </source>
</evidence>
<comment type="similarity">
    <text evidence="7">Belongs to the MraZ family.</text>
</comment>
<dbReference type="InterPro" id="IPR037914">
    <property type="entry name" value="SpoVT-AbrB_sf"/>
</dbReference>
<keyword evidence="6 7" id="KW-0804">Transcription</keyword>
<comment type="subunit">
    <text evidence="7">Forms oligomers.</text>
</comment>
<dbReference type="OrthoDB" id="9807753at2"/>
<evidence type="ECO:0000256" key="4">
    <source>
        <dbReference type="ARBA" id="ARBA00023015"/>
    </source>
</evidence>
<dbReference type="CDD" id="cd16320">
    <property type="entry name" value="MraZ_N"/>
    <property type="match status" value="1"/>
</dbReference>
<dbReference type="Gene3D" id="3.40.1550.20">
    <property type="entry name" value="Transcriptional regulator MraZ domain"/>
    <property type="match status" value="1"/>
</dbReference>
<dbReference type="EMBL" id="LR699119">
    <property type="protein sequence ID" value="VVC76352.1"/>
    <property type="molecule type" value="Genomic_DNA"/>
</dbReference>
<dbReference type="PROSITE" id="PS51740">
    <property type="entry name" value="SPOVT_ABRB"/>
    <property type="match status" value="2"/>
</dbReference>
<dbReference type="Pfam" id="PF02381">
    <property type="entry name" value="MraZ"/>
    <property type="match status" value="2"/>
</dbReference>
<evidence type="ECO:0000313" key="11">
    <source>
        <dbReference type="Proteomes" id="UP000324194"/>
    </source>
</evidence>
<protein>
    <recommendedName>
        <fullName evidence="1 7">Transcriptional regulator MraZ</fullName>
    </recommendedName>
</protein>
<dbReference type="InterPro" id="IPR007159">
    <property type="entry name" value="SpoVT-AbrB_dom"/>
</dbReference>
<keyword evidence="3" id="KW-0677">Repeat</keyword>
<evidence type="ECO:0000256" key="3">
    <source>
        <dbReference type="ARBA" id="ARBA00022737"/>
    </source>
</evidence>
<evidence type="ECO:0000259" key="9">
    <source>
        <dbReference type="PROSITE" id="PS51740"/>
    </source>
</evidence>
<dbReference type="GO" id="GO:0005737">
    <property type="term" value="C:cytoplasm"/>
    <property type="evidence" value="ECO:0007669"/>
    <property type="project" value="UniProtKB-UniRule"/>
</dbReference>
<keyword evidence="11" id="KW-1185">Reference proteome</keyword>
<dbReference type="RefSeq" id="WP_148339572.1">
    <property type="nucleotide sequence ID" value="NZ_LR699119.1"/>
</dbReference>
<dbReference type="InterPro" id="IPR038619">
    <property type="entry name" value="MraZ_sf"/>
</dbReference>
<accession>A0A5E4PIZ8</accession>
<gene>
    <name evidence="7 10" type="primary">mraZ</name>
    <name evidence="10" type="ORF">AQUSIP_16630</name>
</gene>
<proteinExistence type="inferred from homology"/>
<evidence type="ECO:0000256" key="2">
    <source>
        <dbReference type="ARBA" id="ARBA00022490"/>
    </source>
</evidence>
<name>A0A5E4PIZ8_9COXI</name>
<evidence type="ECO:0000256" key="6">
    <source>
        <dbReference type="ARBA" id="ARBA00023163"/>
    </source>
</evidence>
<dbReference type="GO" id="GO:0000976">
    <property type="term" value="F:transcription cis-regulatory region binding"/>
    <property type="evidence" value="ECO:0007669"/>
    <property type="project" value="TreeGrafter"/>
</dbReference>
<dbReference type="HAMAP" id="MF_01008">
    <property type="entry name" value="MraZ"/>
    <property type="match status" value="1"/>
</dbReference>
<dbReference type="GO" id="GO:0003700">
    <property type="term" value="F:DNA-binding transcription factor activity"/>
    <property type="evidence" value="ECO:0007669"/>
    <property type="project" value="UniProtKB-UniRule"/>
</dbReference>
<feature type="region of interest" description="Disordered" evidence="8">
    <location>
        <begin position="133"/>
        <end position="153"/>
    </location>
</feature>
<dbReference type="NCBIfam" id="TIGR00242">
    <property type="entry name" value="division/cell wall cluster transcriptional repressor MraZ"/>
    <property type="match status" value="1"/>
</dbReference>
<dbReference type="CDD" id="cd16321">
    <property type="entry name" value="MraZ_C"/>
    <property type="match status" value="1"/>
</dbReference>
<dbReference type="KEGG" id="asip:AQUSIP_16630"/>
<dbReference type="InterPro" id="IPR003444">
    <property type="entry name" value="MraZ"/>
</dbReference>
<keyword evidence="4 7" id="KW-0805">Transcription regulation</keyword>
<evidence type="ECO:0000256" key="7">
    <source>
        <dbReference type="HAMAP-Rule" id="MF_01008"/>
    </source>
</evidence>
<dbReference type="Proteomes" id="UP000324194">
    <property type="component" value="Chromosome 1"/>
</dbReference>
<dbReference type="PANTHER" id="PTHR34701">
    <property type="entry name" value="TRANSCRIPTIONAL REGULATOR MRAZ"/>
    <property type="match status" value="1"/>
</dbReference>
<keyword evidence="2 7" id="KW-0963">Cytoplasm</keyword>
<feature type="domain" description="SpoVT-AbrB" evidence="9">
    <location>
        <begin position="81"/>
        <end position="124"/>
    </location>
</feature>
<dbReference type="AlphaFoldDB" id="A0A5E4PIZ8"/>
<comment type="subcellular location">
    <subcellularLocation>
        <location evidence="7">Cytoplasm</location>
        <location evidence="7">Nucleoid</location>
    </subcellularLocation>
</comment>
<dbReference type="GO" id="GO:2000143">
    <property type="term" value="P:negative regulation of DNA-templated transcription initiation"/>
    <property type="evidence" value="ECO:0007669"/>
    <property type="project" value="TreeGrafter"/>
</dbReference>
<dbReference type="GO" id="GO:0009295">
    <property type="term" value="C:nucleoid"/>
    <property type="evidence" value="ECO:0007669"/>
    <property type="project" value="UniProtKB-SubCell"/>
</dbReference>
<dbReference type="InterPro" id="IPR035642">
    <property type="entry name" value="MraZ_N"/>
</dbReference>
<organism evidence="10 11">
    <name type="scientific">Aquicella siphonis</name>
    <dbReference type="NCBI Taxonomy" id="254247"/>
    <lineage>
        <taxon>Bacteria</taxon>
        <taxon>Pseudomonadati</taxon>
        <taxon>Pseudomonadota</taxon>
        <taxon>Gammaproteobacteria</taxon>
        <taxon>Legionellales</taxon>
        <taxon>Coxiellaceae</taxon>
        <taxon>Aquicella</taxon>
    </lineage>
</organism>
<reference evidence="10 11" key="1">
    <citation type="submission" date="2019-08" db="EMBL/GenBank/DDBJ databases">
        <authorList>
            <person name="Guy L."/>
        </authorList>
    </citation>
    <scope>NUCLEOTIDE SEQUENCE [LARGE SCALE GENOMIC DNA]</scope>
    <source>
        <strain evidence="10 11">SGT-108</strain>
    </source>
</reference>
<dbReference type="InterPro" id="IPR020603">
    <property type="entry name" value="MraZ_dom"/>
</dbReference>
<dbReference type="InterPro" id="IPR035644">
    <property type="entry name" value="MraZ_C"/>
</dbReference>
<evidence type="ECO:0000256" key="1">
    <source>
        <dbReference type="ARBA" id="ARBA00013860"/>
    </source>
</evidence>
<evidence type="ECO:0000256" key="5">
    <source>
        <dbReference type="ARBA" id="ARBA00023125"/>
    </source>
</evidence>
<evidence type="ECO:0000313" key="10">
    <source>
        <dbReference type="EMBL" id="VVC76352.1"/>
    </source>
</evidence>